<accession>A0AA41U2Z7</accession>
<dbReference type="Gene3D" id="3.40.50.300">
    <property type="entry name" value="P-loop containing nucleotide triphosphate hydrolases"/>
    <property type="match status" value="1"/>
</dbReference>
<dbReference type="Proteomes" id="UP001165378">
    <property type="component" value="Unassembled WGS sequence"/>
</dbReference>
<reference evidence="1" key="1">
    <citation type="submission" date="2022-01" db="EMBL/GenBank/DDBJ databases">
        <title>Genome-Based Taxonomic Classification of the Phylum Actinobacteria.</title>
        <authorList>
            <person name="Gao Y."/>
        </authorList>
    </citation>
    <scope>NUCLEOTIDE SEQUENCE</scope>
    <source>
        <strain evidence="1">KLBMP 8922</strain>
    </source>
</reference>
<sequence length="331" mass="37455">MAVYRAWALATIGRRVVLLTRSNLLQQYHAQIAPDLSEAITVTTYHRWVRDFWRRHFPTDPPCTDEQGWLYDWTEIGRRCILHQVRSDTTLVVDEGQNLPNGFYRLCRILRVDVTVFADERQQIGDEESALSEICHLLDADMNRPALRCNRRSSREIALLAAEFQDPGDAEDPPGRSGGVPTVLSVTSLRDFMAEIARYFTAYPDRTIGIICRSTFALRDVQSRMTGLGLSELTQAYVHNDQYHNTFDFSTRPIRIVTTAGMKGLEFDSVFVPDLDAYSEDPTGVVARLRFSVLCTRAREDLYFAYRGPQEPAIIAGIPTSLLARSQLSGG</sequence>
<proteinExistence type="predicted"/>
<gene>
    <name evidence="1" type="ORF">LZ495_18470</name>
</gene>
<dbReference type="EMBL" id="JAKFHA010000010">
    <property type="protein sequence ID" value="MCF2529187.1"/>
    <property type="molecule type" value="Genomic_DNA"/>
</dbReference>
<dbReference type="AlphaFoldDB" id="A0AA41U2Z7"/>
<name>A0AA41U2Z7_9ACTN</name>
<comment type="caution">
    <text evidence="1">The sequence shown here is derived from an EMBL/GenBank/DDBJ whole genome shotgun (WGS) entry which is preliminary data.</text>
</comment>
<organism evidence="1 2">
    <name type="scientific">Yinghuangia soli</name>
    <dbReference type="NCBI Taxonomy" id="2908204"/>
    <lineage>
        <taxon>Bacteria</taxon>
        <taxon>Bacillati</taxon>
        <taxon>Actinomycetota</taxon>
        <taxon>Actinomycetes</taxon>
        <taxon>Kitasatosporales</taxon>
        <taxon>Streptomycetaceae</taxon>
        <taxon>Yinghuangia</taxon>
    </lineage>
</organism>
<dbReference type="SUPFAM" id="SSF52540">
    <property type="entry name" value="P-loop containing nucleoside triphosphate hydrolases"/>
    <property type="match status" value="1"/>
</dbReference>
<evidence type="ECO:0000313" key="2">
    <source>
        <dbReference type="Proteomes" id="UP001165378"/>
    </source>
</evidence>
<keyword evidence="2" id="KW-1185">Reference proteome</keyword>
<protein>
    <recommendedName>
        <fullName evidence="3">DNA helicase</fullName>
    </recommendedName>
</protein>
<evidence type="ECO:0000313" key="1">
    <source>
        <dbReference type="EMBL" id="MCF2529187.1"/>
    </source>
</evidence>
<dbReference type="InterPro" id="IPR027417">
    <property type="entry name" value="P-loop_NTPase"/>
</dbReference>
<evidence type="ECO:0008006" key="3">
    <source>
        <dbReference type="Google" id="ProtNLM"/>
    </source>
</evidence>